<dbReference type="AlphaFoldDB" id="A0A068B9C0"/>
<dbReference type="GO" id="GO:0030153">
    <property type="term" value="P:bacteriocin immunity"/>
    <property type="evidence" value="ECO:0007669"/>
    <property type="project" value="UniProtKB-KW"/>
</dbReference>
<geneLocation type="plasmid" evidence="4 7">
    <name>pS84-4</name>
</geneLocation>
<dbReference type="PRINTS" id="PR01299">
    <property type="entry name" value="PYOCIN"/>
</dbReference>
<evidence type="ECO:0000313" key="4">
    <source>
        <dbReference type="EMBL" id="CAK1262243.1"/>
    </source>
</evidence>
<comment type="similarity">
    <text evidence="1">Belongs to the colicins ColE2/ColE8/ColE9 and pyocins S1/S2 family.</text>
</comment>
<evidence type="ECO:0000313" key="5">
    <source>
        <dbReference type="EMBL" id="MBB2469436.1"/>
    </source>
</evidence>
<name>A0A068B9C0_ECOLX</name>
<evidence type="ECO:0000313" key="6">
    <source>
        <dbReference type="Proteomes" id="UP000531761"/>
    </source>
</evidence>
<accession>A0A068B9C0</accession>
<proteinExistence type="inferred from homology"/>
<dbReference type="Proteomes" id="UP001295884">
    <property type="component" value="Plasmid pS84-4"/>
</dbReference>
<geneLocation type="plasmid" evidence="3">
    <name>ColE7-K317</name>
</geneLocation>
<sequence length="87" mass="9895">MELKNSISDYTEAEFVQLLKEIEKENVAATDDVLDVLLEHFVKITEHPDGTDLIYYPSDNRDDSPEGIVKEIKEWRAANGKPGFKQG</sequence>
<protein>
    <submittedName>
        <fullName evidence="4">Bacteriocin immunity protein</fullName>
    </submittedName>
    <submittedName>
        <fullName evidence="3">Colicin E7 immunity protein</fullName>
    </submittedName>
</protein>
<reference evidence="3" key="4">
    <citation type="submission" date="2014-02" db="EMBL/GenBank/DDBJ databases">
        <authorList>
            <person name="Bano S."/>
            <person name="Vankemmelbeke M."/>
            <person name="Penfold C.N."/>
            <person name="James R."/>
        </authorList>
    </citation>
    <scope>NUCLEOTIDE SEQUENCE</scope>
    <source>
        <strain evidence="3">K317</strain>
        <plasmid evidence="3">ColE7-K317</plasmid>
    </source>
</reference>
<dbReference type="PATRIC" id="fig|562.7275.peg.4940"/>
<dbReference type="InterPro" id="IPR035900">
    <property type="entry name" value="Colicin_E_sf"/>
</dbReference>
<reference evidence="3" key="3">
    <citation type="journal article" date="1994" name="J. Bacteriol.">
        <title>Comparative analysis of the replicon regions of eleven ColE2-related plasmids.</title>
        <authorList>
            <person name="Hiraga S."/>
            <person name="Sugiyama T."/>
            <person name="Itoh T."/>
        </authorList>
    </citation>
    <scope>NUCLEOTIDE SEQUENCE</scope>
    <source>
        <strain evidence="3">K317</strain>
        <plasmid evidence="3">ColE7-K317</plasmid>
    </source>
</reference>
<organism evidence="3">
    <name type="scientific">Escherichia coli</name>
    <dbReference type="NCBI Taxonomy" id="562"/>
    <lineage>
        <taxon>Bacteria</taxon>
        <taxon>Pseudomonadati</taxon>
        <taxon>Pseudomonadota</taxon>
        <taxon>Gammaproteobacteria</taxon>
        <taxon>Enterobacterales</taxon>
        <taxon>Enterobacteriaceae</taxon>
        <taxon>Escherichia</taxon>
    </lineage>
</organism>
<keyword evidence="2" id="KW-0079">Bacteriocin immunity</keyword>
<reference evidence="5 6" key="6">
    <citation type="submission" date="2020-08" db="EMBL/GenBank/DDBJ databases">
        <title>Draft genome sequences of isolates of diverse host origin from the E. coli Reference Center.</title>
        <authorList>
            <person name="Lacher D.W."/>
            <person name="Mammel M.K."/>
            <person name="Gangiredla J."/>
            <person name="Gebru S.T."/>
            <person name="Barnaba T.J."/>
            <person name="Majowicz S.A."/>
            <person name="Dudley E.G."/>
        </authorList>
    </citation>
    <scope>NUCLEOTIDE SEQUENCE [LARGE SCALE GENOMIC DNA]</scope>
    <source>
        <strain evidence="5 6">10.0349</strain>
    </source>
</reference>
<reference evidence="3" key="2">
    <citation type="journal article" date="1992" name="Mol. Gen. Genet.">
        <title>Characterization of the cea gene of the ColE7 plasmid.</title>
        <authorList>
            <person name="Soong B.W."/>
            <person name="Lu F.M."/>
            <person name="Chak K.F."/>
        </authorList>
    </citation>
    <scope>NUCLEOTIDE SEQUENCE</scope>
    <source>
        <strain evidence="3">K317</strain>
        <plasmid evidence="3">ColE7-K317</plasmid>
    </source>
</reference>
<gene>
    <name evidence="3" type="primary">ceiG</name>
    <name evidence="4" type="ORF">FGAS84_51690</name>
    <name evidence="5" type="ORF">HEP30_025820</name>
</gene>
<dbReference type="SUPFAM" id="SSF47345">
    <property type="entry name" value="Colicin E immunity proteins"/>
    <property type="match status" value="1"/>
</dbReference>
<dbReference type="RefSeq" id="WP_001560791.1">
    <property type="nucleotide sequence ID" value="NC_024962.1"/>
</dbReference>
<dbReference type="GO" id="GO:0015643">
    <property type="term" value="F:toxic substance binding"/>
    <property type="evidence" value="ECO:0007669"/>
    <property type="project" value="InterPro"/>
</dbReference>
<dbReference type="InterPro" id="IPR000290">
    <property type="entry name" value="Colicin_pyocin"/>
</dbReference>
<dbReference type="Gene3D" id="1.10.1200.20">
    <property type="entry name" value="Colicin E immunity protein"/>
    <property type="match status" value="1"/>
</dbReference>
<evidence type="ECO:0000256" key="2">
    <source>
        <dbReference type="ARBA" id="ARBA00023025"/>
    </source>
</evidence>
<evidence type="ECO:0000313" key="3">
    <source>
        <dbReference type="EMBL" id="AIC79148.1"/>
    </source>
</evidence>
<dbReference type="Pfam" id="PF01320">
    <property type="entry name" value="Colicin_Pyocin"/>
    <property type="match status" value="1"/>
</dbReference>
<keyword evidence="3" id="KW-0614">Plasmid</keyword>
<reference evidence="3" key="1">
    <citation type="journal article" date="1991" name="J. Gen. Microbiol.">
        <title>Cloning and characterization of the ColE7 plasmid.</title>
        <authorList>
            <person name="Chak K.F."/>
            <person name="Kuo W.S."/>
            <person name="Lu F.M."/>
            <person name="James R."/>
        </authorList>
    </citation>
    <scope>NUCLEOTIDE SEQUENCE</scope>
    <source>
        <strain evidence="3">K317</strain>
        <plasmid evidence="3">ColE7-K317</plasmid>
    </source>
</reference>
<reference evidence="3" key="5">
    <citation type="submission" date="2014-06" db="EMBL/GenBank/DDBJ databases">
        <title>Nucleotide sequence encoding the immunity and lysis proteins and the carboxyl terminl peptides of colicins E4 and E7.</title>
        <authorList>
            <person name="Lau P.C.K."/>
            <person name="Parsons M."/>
        </authorList>
    </citation>
    <scope>NUCLEOTIDE SEQUENCE</scope>
    <source>
        <strain evidence="3">K317</strain>
        <plasmid evidence="3">ColE7-K317</plasmid>
    </source>
</reference>
<evidence type="ECO:0000256" key="1">
    <source>
        <dbReference type="ARBA" id="ARBA00009346"/>
    </source>
</evidence>
<dbReference type="SMR" id="A0A068B9C0"/>
<dbReference type="CDD" id="cd16363">
    <property type="entry name" value="Col_Im_like"/>
    <property type="match status" value="1"/>
</dbReference>
<evidence type="ECO:0000313" key="7">
    <source>
        <dbReference type="Proteomes" id="UP001295884"/>
    </source>
</evidence>
<dbReference type="Proteomes" id="UP000531761">
    <property type="component" value="Unassembled WGS sequence"/>
</dbReference>
<dbReference type="EMBL" id="KJ470776">
    <property type="protein sequence ID" value="AIC79148.1"/>
    <property type="molecule type" value="Genomic_DNA"/>
</dbReference>
<dbReference type="EMBL" id="JABWMK020000105">
    <property type="protein sequence ID" value="MBB2469436.1"/>
    <property type="molecule type" value="Genomic_DNA"/>
</dbReference>
<dbReference type="EMBL" id="OY757130">
    <property type="protein sequence ID" value="CAK1262243.1"/>
    <property type="molecule type" value="Genomic_DNA"/>
</dbReference>
<reference evidence="4" key="7">
    <citation type="submission" date="2023-10" db="EMBL/GenBank/DDBJ databases">
        <authorList>
            <person name="Leclercq S."/>
        </authorList>
    </citation>
    <scope>NUCLEOTIDE SEQUENCE</scope>
    <source>
        <strain evidence="4">S84</strain>
        <plasmid evidence="4">pS84-4</plasmid>
    </source>
</reference>